<dbReference type="InterPro" id="IPR003018">
    <property type="entry name" value="GAF"/>
</dbReference>
<dbReference type="Gene3D" id="1.10.287.130">
    <property type="match status" value="1"/>
</dbReference>
<keyword evidence="6" id="KW-0716">Sensory transduction</keyword>
<sequence length="730" mass="78360">MAPASEEFTLSNCADEPIHLPGSIQPHGALLAFDAGLCLIAWSANAASMLGCTPALGTSYRALGLLPEALELIELVQSDMQAGAAPPAACEIVIGEAAFDCVAHAHQGRLLVEFERRALPSDAVASFAMKAHAAIDRLKRQQSTEALLNMAVQQVRQLTGFDRVMAYRFRHDDSGDVVAEARADNIEPYLDRRYPASDIPAQARRLYLINTLRIISDVAYQPVALHGRDGDAPLDLSYSVLRSVSPIHVEYLRNMGVQASMSVSIVINGRLWGMLACHHMAPLQVPYSIRMAADVLAQVVASNVQSLEARSQAARIENAAELGSRILESISQEDSVVATLDAYTASVCQVLGADALIVSQMGELIVHGALDQGLAAEIVHTLADGGDLLFQYSELADWPEPIRARLGNWVGMLAMKFDPPAQGMVVAMRLEQLEVVRWAGKPDKVIAHGPLGPRLTPRGSFDEWRETVRGKAEPWDPTALAIATQLLARITSSVAARNADIERARGELMAMLGHDLRDPLNVINMAGALIERGSSSHAIGRRIQSSSNRMQRLIGHVLDMSRINGGIGLGMAPVPTELGAIVTELVEEHGAAHPGASFQLDIAAPVTAVVDADRIVQVLANLLSNARHHGELGQEIGVRLYAAAGDAVIEVRNIGAPIEAKVADKLFDPFKHTSRNNPRNRNGVGLGLYIARQIVVGHGGSLAYEYVAPAIIFTVRVPLAGPPADGRLLR</sequence>
<dbReference type="Pfam" id="PF01590">
    <property type="entry name" value="GAF"/>
    <property type="match status" value="1"/>
</dbReference>
<dbReference type="RefSeq" id="WP_223467872.1">
    <property type="nucleotide sequence ID" value="NZ_JAFBIL020000003.1"/>
</dbReference>
<dbReference type="Proteomes" id="UP000809349">
    <property type="component" value="Unassembled WGS sequence"/>
</dbReference>
<evidence type="ECO:0000256" key="11">
    <source>
        <dbReference type="ARBA" id="ARBA00022991"/>
    </source>
</evidence>
<dbReference type="InterPro" id="IPR001294">
    <property type="entry name" value="Phytochrome"/>
</dbReference>
<feature type="domain" description="Phytochrome chromophore attachment site" evidence="14">
    <location>
        <begin position="143"/>
        <end position="298"/>
    </location>
</feature>
<dbReference type="InterPro" id="IPR003594">
    <property type="entry name" value="HATPase_dom"/>
</dbReference>
<dbReference type="SUPFAM" id="SSF55785">
    <property type="entry name" value="PYP-like sensor domain (PAS domain)"/>
    <property type="match status" value="1"/>
</dbReference>
<evidence type="ECO:0000313" key="16">
    <source>
        <dbReference type="EMBL" id="MBZ2207384.1"/>
    </source>
</evidence>
<dbReference type="SMART" id="SM00387">
    <property type="entry name" value="HATPase_c"/>
    <property type="match status" value="1"/>
</dbReference>
<dbReference type="InterPro" id="IPR013654">
    <property type="entry name" value="PAS_2"/>
</dbReference>
<dbReference type="EMBL" id="JAFBIL020000003">
    <property type="protein sequence ID" value="MBZ2207384.1"/>
    <property type="molecule type" value="Genomic_DNA"/>
</dbReference>
<evidence type="ECO:0000256" key="5">
    <source>
        <dbReference type="ARBA" id="ARBA00022553"/>
    </source>
</evidence>
<evidence type="ECO:0000256" key="9">
    <source>
        <dbReference type="ARBA" id="ARBA00022777"/>
    </source>
</evidence>
<evidence type="ECO:0000256" key="2">
    <source>
        <dbReference type="ARBA" id="ARBA00006402"/>
    </source>
</evidence>
<evidence type="ECO:0000259" key="15">
    <source>
        <dbReference type="PROSITE" id="PS50109"/>
    </source>
</evidence>
<keyword evidence="13" id="KW-0675">Receptor</keyword>
<evidence type="ECO:0000256" key="4">
    <source>
        <dbReference type="ARBA" id="ARBA00022543"/>
    </source>
</evidence>
<keyword evidence="12" id="KW-0902">Two-component regulatory system</keyword>
<dbReference type="PROSITE" id="PS50109">
    <property type="entry name" value="HIS_KIN"/>
    <property type="match status" value="1"/>
</dbReference>
<evidence type="ECO:0000313" key="17">
    <source>
        <dbReference type="Proteomes" id="UP000809349"/>
    </source>
</evidence>
<accession>A0ABS7SMI6</accession>
<dbReference type="Pfam" id="PF02518">
    <property type="entry name" value="HATPase_c"/>
    <property type="match status" value="1"/>
</dbReference>
<dbReference type="Pfam" id="PF00360">
    <property type="entry name" value="PHY"/>
    <property type="match status" value="1"/>
</dbReference>
<evidence type="ECO:0000256" key="1">
    <source>
        <dbReference type="ARBA" id="ARBA00000085"/>
    </source>
</evidence>
<dbReference type="InterPro" id="IPR035965">
    <property type="entry name" value="PAS-like_dom_sf"/>
</dbReference>
<organism evidence="16 17">
    <name type="scientific">Massilia soli</name>
    <dbReference type="NCBI Taxonomy" id="2792854"/>
    <lineage>
        <taxon>Bacteria</taxon>
        <taxon>Pseudomonadati</taxon>
        <taxon>Pseudomonadota</taxon>
        <taxon>Betaproteobacteria</taxon>
        <taxon>Burkholderiales</taxon>
        <taxon>Oxalobacteraceae</taxon>
        <taxon>Telluria group</taxon>
        <taxon>Massilia</taxon>
    </lineage>
</organism>
<comment type="caution">
    <text evidence="16">The sequence shown here is derived from an EMBL/GenBank/DDBJ whole genome shotgun (WGS) entry which is preliminary data.</text>
</comment>
<dbReference type="EC" id="2.7.13.3" evidence="3"/>
<dbReference type="InterPro" id="IPR013515">
    <property type="entry name" value="Phytochrome_cen-reg"/>
</dbReference>
<evidence type="ECO:0000256" key="7">
    <source>
        <dbReference type="ARBA" id="ARBA00022679"/>
    </source>
</evidence>
<keyword evidence="9" id="KW-0418">Kinase</keyword>
<protein>
    <recommendedName>
        <fullName evidence="3">histidine kinase</fullName>
        <ecNumber evidence="3">2.7.13.3</ecNumber>
    </recommendedName>
</protein>
<evidence type="ECO:0000256" key="12">
    <source>
        <dbReference type="ARBA" id="ARBA00023012"/>
    </source>
</evidence>
<evidence type="ECO:0000256" key="10">
    <source>
        <dbReference type="ARBA" id="ARBA00022840"/>
    </source>
</evidence>
<evidence type="ECO:0000256" key="6">
    <source>
        <dbReference type="ARBA" id="ARBA00022606"/>
    </source>
</evidence>
<dbReference type="SMART" id="SM00388">
    <property type="entry name" value="HisKA"/>
    <property type="match status" value="1"/>
</dbReference>
<dbReference type="InterPro" id="IPR029016">
    <property type="entry name" value="GAF-like_dom_sf"/>
</dbReference>
<feature type="domain" description="Histidine kinase" evidence="15">
    <location>
        <begin position="511"/>
        <end position="721"/>
    </location>
</feature>
<evidence type="ECO:0000259" key="14">
    <source>
        <dbReference type="PROSITE" id="PS50046"/>
    </source>
</evidence>
<reference evidence="16 17" key="2">
    <citation type="submission" date="2021-08" db="EMBL/GenBank/DDBJ databases">
        <title>Massilia sp. R798.</title>
        <authorList>
            <person name="Baek J.H."/>
            <person name="Jung H.S."/>
            <person name="Kim K.R."/>
            <person name="Jeon C.O."/>
        </authorList>
    </citation>
    <scope>NUCLEOTIDE SEQUENCE [LARGE SCALE GENOMIC DNA]</scope>
    <source>
        <strain evidence="16 17">R798</strain>
    </source>
</reference>
<dbReference type="CDD" id="cd00075">
    <property type="entry name" value="HATPase"/>
    <property type="match status" value="1"/>
</dbReference>
<dbReference type="Pfam" id="PF00512">
    <property type="entry name" value="HisKA"/>
    <property type="match status" value="1"/>
</dbReference>
<dbReference type="InterPro" id="IPR036890">
    <property type="entry name" value="HATPase_C_sf"/>
</dbReference>
<dbReference type="CDD" id="cd00082">
    <property type="entry name" value="HisKA"/>
    <property type="match status" value="1"/>
</dbReference>
<dbReference type="PRINTS" id="PR01033">
    <property type="entry name" value="PHYTOCHROME"/>
</dbReference>
<gene>
    <name evidence="16" type="ORF">I4X03_008945</name>
</gene>
<dbReference type="Gene3D" id="3.30.450.20">
    <property type="entry name" value="PAS domain"/>
    <property type="match status" value="1"/>
</dbReference>
<keyword evidence="4" id="KW-0600">Photoreceptor protein</keyword>
<dbReference type="SUPFAM" id="SSF47384">
    <property type="entry name" value="Homodimeric domain of signal transducing histidine kinase"/>
    <property type="match status" value="1"/>
</dbReference>
<dbReference type="Gene3D" id="3.30.450.270">
    <property type="match status" value="1"/>
</dbReference>
<dbReference type="Gene3D" id="3.30.565.10">
    <property type="entry name" value="Histidine kinase-like ATPase, C-terminal domain"/>
    <property type="match status" value="1"/>
</dbReference>
<comment type="similarity">
    <text evidence="2">In the N-terminal section; belongs to the phytochrome family.</text>
</comment>
<evidence type="ECO:0000256" key="8">
    <source>
        <dbReference type="ARBA" id="ARBA00022741"/>
    </source>
</evidence>
<dbReference type="SMART" id="SM00065">
    <property type="entry name" value="GAF"/>
    <property type="match status" value="1"/>
</dbReference>
<name>A0ABS7SMI6_9BURK</name>
<evidence type="ECO:0000256" key="13">
    <source>
        <dbReference type="ARBA" id="ARBA00023170"/>
    </source>
</evidence>
<keyword evidence="7" id="KW-0808">Transferase</keyword>
<keyword evidence="17" id="KW-1185">Reference proteome</keyword>
<dbReference type="PANTHER" id="PTHR43065:SF10">
    <property type="entry name" value="PEROXIDE STRESS-ACTIVATED HISTIDINE KINASE MAK3"/>
    <property type="match status" value="1"/>
</dbReference>
<dbReference type="PROSITE" id="PS50046">
    <property type="entry name" value="PHYTOCHROME_2"/>
    <property type="match status" value="1"/>
</dbReference>
<dbReference type="PANTHER" id="PTHR43065">
    <property type="entry name" value="SENSOR HISTIDINE KINASE"/>
    <property type="match status" value="1"/>
</dbReference>
<keyword evidence="5" id="KW-0597">Phosphoprotein</keyword>
<evidence type="ECO:0000256" key="3">
    <source>
        <dbReference type="ARBA" id="ARBA00012438"/>
    </source>
</evidence>
<comment type="catalytic activity">
    <reaction evidence="1">
        <text>ATP + protein L-histidine = ADP + protein N-phospho-L-histidine.</text>
        <dbReference type="EC" id="2.7.13.3"/>
    </reaction>
</comment>
<proteinExistence type="inferred from homology"/>
<reference evidence="16 17" key="1">
    <citation type="submission" date="2021-01" db="EMBL/GenBank/DDBJ databases">
        <authorList>
            <person name="Ruan W."/>
            <person name="Khan S.A."/>
            <person name="Jeon C.O."/>
        </authorList>
    </citation>
    <scope>NUCLEOTIDE SEQUENCE [LARGE SCALE GENOMIC DNA]</scope>
    <source>
        <strain evidence="16 17">R798</strain>
    </source>
</reference>
<dbReference type="SUPFAM" id="SSF55874">
    <property type="entry name" value="ATPase domain of HSP90 chaperone/DNA topoisomerase II/histidine kinase"/>
    <property type="match status" value="1"/>
</dbReference>
<dbReference type="Pfam" id="PF08446">
    <property type="entry name" value="PAS_2"/>
    <property type="match status" value="1"/>
</dbReference>
<dbReference type="Gene3D" id="3.30.450.40">
    <property type="match status" value="1"/>
</dbReference>
<dbReference type="InterPro" id="IPR043150">
    <property type="entry name" value="Phytochrome_PHY_sf"/>
</dbReference>
<dbReference type="InterPro" id="IPR003661">
    <property type="entry name" value="HisK_dim/P_dom"/>
</dbReference>
<dbReference type="SUPFAM" id="SSF55781">
    <property type="entry name" value="GAF domain-like"/>
    <property type="match status" value="2"/>
</dbReference>
<dbReference type="InterPro" id="IPR036097">
    <property type="entry name" value="HisK_dim/P_sf"/>
</dbReference>
<keyword evidence="11" id="KW-0157">Chromophore</keyword>
<keyword evidence="10" id="KW-0067">ATP-binding</keyword>
<dbReference type="InterPro" id="IPR016132">
    <property type="entry name" value="Phyto_chromo_attachment"/>
</dbReference>
<keyword evidence="8" id="KW-0547">Nucleotide-binding</keyword>
<dbReference type="InterPro" id="IPR005467">
    <property type="entry name" value="His_kinase_dom"/>
</dbReference>